<gene>
    <name evidence="1" type="ORF">JEQ12_008166</name>
</gene>
<evidence type="ECO:0000313" key="1">
    <source>
        <dbReference type="EMBL" id="KAG5197437.1"/>
    </source>
</evidence>
<proteinExistence type="predicted"/>
<dbReference type="AlphaFoldDB" id="A0A835ZX76"/>
<dbReference type="EMBL" id="JAEMGP010000019">
    <property type="protein sequence ID" value="KAG5197437.1"/>
    <property type="molecule type" value="Genomic_DNA"/>
</dbReference>
<comment type="caution">
    <text evidence="1">The sequence shown here is derived from an EMBL/GenBank/DDBJ whole genome shotgun (WGS) entry which is preliminary data.</text>
</comment>
<evidence type="ECO:0000313" key="2">
    <source>
        <dbReference type="Proteomes" id="UP000664991"/>
    </source>
</evidence>
<protein>
    <submittedName>
        <fullName evidence="1">Uncharacterized protein</fullName>
    </submittedName>
</protein>
<name>A0A835ZX76_SHEEP</name>
<reference evidence="1 2" key="1">
    <citation type="submission" date="2020-12" db="EMBL/GenBank/DDBJ databases">
        <title>De novo assembly of Tibetan sheep genome.</title>
        <authorList>
            <person name="Li X."/>
        </authorList>
    </citation>
    <scope>NUCLEOTIDE SEQUENCE [LARGE SCALE GENOMIC DNA]</scope>
    <source>
        <tissue evidence="1">Heart</tissue>
    </source>
</reference>
<accession>A0A835ZX76</accession>
<organism evidence="1 2">
    <name type="scientific">Ovis aries</name>
    <name type="common">Sheep</name>
    <dbReference type="NCBI Taxonomy" id="9940"/>
    <lineage>
        <taxon>Eukaryota</taxon>
        <taxon>Metazoa</taxon>
        <taxon>Chordata</taxon>
        <taxon>Craniata</taxon>
        <taxon>Vertebrata</taxon>
        <taxon>Euteleostomi</taxon>
        <taxon>Mammalia</taxon>
        <taxon>Eutheria</taxon>
        <taxon>Laurasiatheria</taxon>
        <taxon>Artiodactyla</taxon>
        <taxon>Ruminantia</taxon>
        <taxon>Pecora</taxon>
        <taxon>Bovidae</taxon>
        <taxon>Caprinae</taxon>
        <taxon>Ovis</taxon>
    </lineage>
</organism>
<sequence length="80" mass="8701">MGPGTPRYPGPHLIGSVAFQSSKLSYLSETSESVKKPHDDAEQLTAVLALSLRLVVWLSMRFSQPMRSKGELAGASEWLA</sequence>
<dbReference type="Proteomes" id="UP000664991">
    <property type="component" value="Unassembled WGS sequence"/>
</dbReference>